<reference evidence="3" key="3">
    <citation type="journal article" date="2014" name="Nature">
        <title>Elephant shark genome provides unique insights into gnathostome evolution.</title>
        <authorList>
            <consortium name="International Elephant Shark Genome Sequencing Consortium"/>
            <person name="Venkatesh B."/>
            <person name="Lee A.P."/>
            <person name="Ravi V."/>
            <person name="Maurya A.K."/>
            <person name="Lian M.M."/>
            <person name="Swann J.B."/>
            <person name="Ohta Y."/>
            <person name="Flajnik M.F."/>
            <person name="Sutoh Y."/>
            <person name="Kasahara M."/>
            <person name="Hoon S."/>
            <person name="Gangu V."/>
            <person name="Roy S.W."/>
            <person name="Irimia M."/>
            <person name="Korzh V."/>
            <person name="Kondrychyn I."/>
            <person name="Lim Z.W."/>
            <person name="Tay B.H."/>
            <person name="Tohari S."/>
            <person name="Kong K.W."/>
            <person name="Ho S."/>
            <person name="Lorente-Galdos B."/>
            <person name="Quilez J."/>
            <person name="Marques-Bonet T."/>
            <person name="Raney B.J."/>
            <person name="Ingham P.W."/>
            <person name="Tay A."/>
            <person name="Hillier L.W."/>
            <person name="Minx P."/>
            <person name="Boehm T."/>
            <person name="Wilson R.K."/>
            <person name="Brenner S."/>
            <person name="Warren W.C."/>
        </authorList>
    </citation>
    <scope>NUCLEOTIDE SEQUENCE [LARGE SCALE GENOMIC DNA]</scope>
</reference>
<dbReference type="Proteomes" id="UP000314986">
    <property type="component" value="Unassembled WGS sequence"/>
</dbReference>
<dbReference type="InParanoid" id="A0A4W3GTT8"/>
<protein>
    <recommendedName>
        <fullName evidence="1">VWFA domain-containing protein</fullName>
    </recommendedName>
</protein>
<dbReference type="InterPro" id="IPR036465">
    <property type="entry name" value="vWFA_dom_sf"/>
</dbReference>
<dbReference type="Pfam" id="PF00092">
    <property type="entry name" value="VWA"/>
    <property type="match status" value="1"/>
</dbReference>
<keyword evidence="3" id="KW-1185">Reference proteome</keyword>
<organism evidence="2 3">
    <name type="scientific">Callorhinchus milii</name>
    <name type="common">Ghost shark</name>
    <dbReference type="NCBI Taxonomy" id="7868"/>
    <lineage>
        <taxon>Eukaryota</taxon>
        <taxon>Metazoa</taxon>
        <taxon>Chordata</taxon>
        <taxon>Craniata</taxon>
        <taxon>Vertebrata</taxon>
        <taxon>Chondrichthyes</taxon>
        <taxon>Holocephali</taxon>
        <taxon>Chimaeriformes</taxon>
        <taxon>Callorhinchidae</taxon>
        <taxon>Callorhinchus</taxon>
    </lineage>
</organism>
<dbReference type="PANTHER" id="PTHR24020">
    <property type="entry name" value="COLLAGEN ALPHA"/>
    <property type="match status" value="1"/>
</dbReference>
<sequence length="111" mass="12235">AGLRVFAVGVGEALREELQEIASEPKAAHVFHVSDYNAIDRVRGVLRRRLCQNVLCPNLRVSGDQFKLVGQSSANIPGFDLMELFHVKSIVEMKDGGFVRLGSMPVVQLTE</sequence>
<evidence type="ECO:0000313" key="3">
    <source>
        <dbReference type="Proteomes" id="UP000314986"/>
    </source>
</evidence>
<reference evidence="3" key="2">
    <citation type="journal article" date="2007" name="PLoS Biol.">
        <title>Survey sequencing and comparative analysis of the elephant shark (Callorhinchus milii) genome.</title>
        <authorList>
            <person name="Venkatesh B."/>
            <person name="Kirkness E.F."/>
            <person name="Loh Y.H."/>
            <person name="Halpern A.L."/>
            <person name="Lee A.P."/>
            <person name="Johnson J."/>
            <person name="Dandona N."/>
            <person name="Viswanathan L.D."/>
            <person name="Tay A."/>
            <person name="Venter J.C."/>
            <person name="Strausberg R.L."/>
            <person name="Brenner S."/>
        </authorList>
    </citation>
    <scope>NUCLEOTIDE SEQUENCE [LARGE SCALE GENOMIC DNA]</scope>
</reference>
<dbReference type="AlphaFoldDB" id="A0A4W3GTT8"/>
<reference evidence="2" key="5">
    <citation type="submission" date="2025-09" db="UniProtKB">
        <authorList>
            <consortium name="Ensembl"/>
        </authorList>
    </citation>
    <scope>IDENTIFICATION</scope>
</reference>
<feature type="domain" description="VWFA" evidence="1">
    <location>
        <begin position="1"/>
        <end position="50"/>
    </location>
</feature>
<dbReference type="Ensembl" id="ENSCMIT00000006658.1">
    <property type="protein sequence ID" value="ENSCMIP00000006447.1"/>
    <property type="gene ID" value="ENSCMIG00000003659.1"/>
</dbReference>
<reference evidence="2" key="4">
    <citation type="submission" date="2025-08" db="UniProtKB">
        <authorList>
            <consortium name="Ensembl"/>
        </authorList>
    </citation>
    <scope>IDENTIFICATION</scope>
</reference>
<reference evidence="3" key="1">
    <citation type="journal article" date="2006" name="Science">
        <title>Ancient noncoding elements conserved in the human genome.</title>
        <authorList>
            <person name="Venkatesh B."/>
            <person name="Kirkness E.F."/>
            <person name="Loh Y.H."/>
            <person name="Halpern A.L."/>
            <person name="Lee A.P."/>
            <person name="Johnson J."/>
            <person name="Dandona N."/>
            <person name="Viswanathan L.D."/>
            <person name="Tay A."/>
            <person name="Venter J.C."/>
            <person name="Strausberg R.L."/>
            <person name="Brenner S."/>
        </authorList>
    </citation>
    <scope>NUCLEOTIDE SEQUENCE [LARGE SCALE GENOMIC DNA]</scope>
</reference>
<accession>A0A4W3GTT8</accession>
<proteinExistence type="predicted"/>
<dbReference type="InterPro" id="IPR050525">
    <property type="entry name" value="ECM_Assembly_Org"/>
</dbReference>
<dbReference type="Gene3D" id="3.40.50.410">
    <property type="entry name" value="von Willebrand factor, type A domain"/>
    <property type="match status" value="1"/>
</dbReference>
<dbReference type="STRING" id="7868.ENSCMIP00000006447"/>
<dbReference type="PROSITE" id="PS50234">
    <property type="entry name" value="VWFA"/>
    <property type="match status" value="1"/>
</dbReference>
<evidence type="ECO:0000259" key="1">
    <source>
        <dbReference type="PROSITE" id="PS50234"/>
    </source>
</evidence>
<name>A0A4W3GTT8_CALMI</name>
<dbReference type="PANTHER" id="PTHR24020:SF87">
    <property type="entry name" value="COLLAGEN ALPHA-1(VI) CHAIN-LIKE"/>
    <property type="match status" value="1"/>
</dbReference>
<evidence type="ECO:0000313" key="2">
    <source>
        <dbReference type="Ensembl" id="ENSCMIP00000006447.1"/>
    </source>
</evidence>
<dbReference type="InterPro" id="IPR002035">
    <property type="entry name" value="VWF_A"/>
</dbReference>
<dbReference type="SUPFAM" id="SSF53300">
    <property type="entry name" value="vWA-like"/>
    <property type="match status" value="1"/>
</dbReference>